<protein>
    <recommendedName>
        <fullName evidence="3">Insecticidal crystal toxin domain-containing protein</fullName>
    </recommendedName>
</protein>
<evidence type="ECO:0000313" key="2">
    <source>
        <dbReference type="Proteomes" id="UP001303760"/>
    </source>
</evidence>
<dbReference type="SUPFAM" id="SSF56973">
    <property type="entry name" value="Aerolisin/ETX pore-forming domain"/>
    <property type="match status" value="1"/>
</dbReference>
<accession>A0AAN7CH61</accession>
<dbReference type="PANTHER" id="PTHR48219:SF2">
    <property type="entry name" value="VACUOLAR PROTEIN SORTING-ASSOCIATED PROTEIN 62"/>
    <property type="match status" value="1"/>
</dbReference>
<reference evidence="1" key="2">
    <citation type="submission" date="2023-05" db="EMBL/GenBank/DDBJ databases">
        <authorList>
            <consortium name="Lawrence Berkeley National Laboratory"/>
            <person name="Steindorff A."/>
            <person name="Hensen N."/>
            <person name="Bonometti L."/>
            <person name="Westerberg I."/>
            <person name="Brannstrom I.O."/>
            <person name="Guillou S."/>
            <person name="Cros-Aarteil S."/>
            <person name="Calhoun S."/>
            <person name="Haridas S."/>
            <person name="Kuo A."/>
            <person name="Mondo S."/>
            <person name="Pangilinan J."/>
            <person name="Riley R."/>
            <person name="Labutti K."/>
            <person name="Andreopoulos B."/>
            <person name="Lipzen A."/>
            <person name="Chen C."/>
            <person name="Yanf M."/>
            <person name="Daum C."/>
            <person name="Ng V."/>
            <person name="Clum A."/>
            <person name="Ohm R."/>
            <person name="Martin F."/>
            <person name="Silar P."/>
            <person name="Natvig D."/>
            <person name="Lalanne C."/>
            <person name="Gautier V."/>
            <person name="Ament-Velasquez S.L."/>
            <person name="Kruys A."/>
            <person name="Hutchinson M.I."/>
            <person name="Powell A.J."/>
            <person name="Barry K."/>
            <person name="Miller A.N."/>
            <person name="Grigoriev I.V."/>
            <person name="Debuchy R."/>
            <person name="Gladieux P."/>
            <person name="Thoren M.H."/>
            <person name="Johannesson H."/>
        </authorList>
    </citation>
    <scope>NUCLEOTIDE SEQUENCE</scope>
    <source>
        <strain evidence="1">CBS 532.94</strain>
    </source>
</reference>
<dbReference type="EMBL" id="MU860014">
    <property type="protein sequence ID" value="KAK4241979.1"/>
    <property type="molecule type" value="Genomic_DNA"/>
</dbReference>
<comment type="caution">
    <text evidence="1">The sequence shown here is derived from an EMBL/GenBank/DDBJ whole genome shotgun (WGS) entry which is preliminary data.</text>
</comment>
<name>A0AAN7CH61_9PEZI</name>
<keyword evidence="2" id="KW-1185">Reference proteome</keyword>
<reference evidence="1" key="1">
    <citation type="journal article" date="2023" name="Mol. Phylogenet. Evol.">
        <title>Genome-scale phylogeny and comparative genomics of the fungal order Sordariales.</title>
        <authorList>
            <person name="Hensen N."/>
            <person name="Bonometti L."/>
            <person name="Westerberg I."/>
            <person name="Brannstrom I.O."/>
            <person name="Guillou S."/>
            <person name="Cros-Aarteil S."/>
            <person name="Calhoun S."/>
            <person name="Haridas S."/>
            <person name="Kuo A."/>
            <person name="Mondo S."/>
            <person name="Pangilinan J."/>
            <person name="Riley R."/>
            <person name="LaButti K."/>
            <person name="Andreopoulos B."/>
            <person name="Lipzen A."/>
            <person name="Chen C."/>
            <person name="Yan M."/>
            <person name="Daum C."/>
            <person name="Ng V."/>
            <person name="Clum A."/>
            <person name="Steindorff A."/>
            <person name="Ohm R.A."/>
            <person name="Martin F."/>
            <person name="Silar P."/>
            <person name="Natvig D.O."/>
            <person name="Lalanne C."/>
            <person name="Gautier V."/>
            <person name="Ament-Velasquez S.L."/>
            <person name="Kruys A."/>
            <person name="Hutchinson M.I."/>
            <person name="Powell A.J."/>
            <person name="Barry K."/>
            <person name="Miller A.N."/>
            <person name="Grigoriev I.V."/>
            <person name="Debuchy R."/>
            <person name="Gladieux P."/>
            <person name="Hiltunen Thoren M."/>
            <person name="Johannesson H."/>
        </authorList>
    </citation>
    <scope>NUCLEOTIDE SEQUENCE</scope>
    <source>
        <strain evidence="1">CBS 532.94</strain>
    </source>
</reference>
<dbReference type="AlphaFoldDB" id="A0AAN7CH61"/>
<gene>
    <name evidence="1" type="ORF">C8A03DRAFT_40684</name>
</gene>
<evidence type="ECO:0000313" key="1">
    <source>
        <dbReference type="EMBL" id="KAK4241979.1"/>
    </source>
</evidence>
<organism evidence="1 2">
    <name type="scientific">Achaetomium macrosporum</name>
    <dbReference type="NCBI Taxonomy" id="79813"/>
    <lineage>
        <taxon>Eukaryota</taxon>
        <taxon>Fungi</taxon>
        <taxon>Dikarya</taxon>
        <taxon>Ascomycota</taxon>
        <taxon>Pezizomycotina</taxon>
        <taxon>Sordariomycetes</taxon>
        <taxon>Sordariomycetidae</taxon>
        <taxon>Sordariales</taxon>
        <taxon>Chaetomiaceae</taxon>
        <taxon>Achaetomium</taxon>
    </lineage>
</organism>
<proteinExistence type="predicted"/>
<dbReference type="Gene3D" id="2.170.15.10">
    <property type="entry name" value="Proaerolysin, chain A, domain 3"/>
    <property type="match status" value="1"/>
</dbReference>
<dbReference type="Proteomes" id="UP001303760">
    <property type="component" value="Unassembled WGS sequence"/>
</dbReference>
<dbReference type="InterPro" id="IPR009291">
    <property type="entry name" value="Vps62"/>
</dbReference>
<sequence>MANKTLDYGDLRVTVTSAYDWRWNDSGSGAKRNGGFWHPKPQGNMRAVGSVAVPHYGDINNQWAVLLVGDNPSARKEGKGAAVLPPVDYQNVWVDRGSGARNDGSFWRPVAPAGYIALGDVANAGYDKPGLDQVWCIRADLVSDGAYKDPKEGSVWDDKGSGANSDASFWEIVPRKSSSASEYIPVLAGSFRYSPGYGQPDSSLAKVPALYVPKPRKPFSPSPPAVTKDAIPEVGETFSQTATNSVTLPFTCIFDASDRAGLDNMGNPFCTVTKQVSWVVLDKFTNYQQTAYTQTQSLTTGVKTSSSTTTTNSAGVSISSEVGYGLAKWSVSLNYQFTLSQTNSFEEVQQRTMTKTITVAPHTMAIAWAKRVTIQGVRDADGSRIDSEVSFNASEEIAVTDVSL</sequence>
<dbReference type="PANTHER" id="PTHR48219">
    <property type="entry name" value="VACUOLAR PROTEIN SORTING-ASSOCIATED PROTEIN 62-RELATED"/>
    <property type="match status" value="1"/>
</dbReference>
<dbReference type="Pfam" id="PF06101">
    <property type="entry name" value="Vps62"/>
    <property type="match status" value="1"/>
</dbReference>
<evidence type="ECO:0008006" key="3">
    <source>
        <dbReference type="Google" id="ProtNLM"/>
    </source>
</evidence>